<dbReference type="GO" id="GO:0005615">
    <property type="term" value="C:extracellular space"/>
    <property type="evidence" value="ECO:0007669"/>
    <property type="project" value="TreeGrafter"/>
</dbReference>
<proteinExistence type="predicted"/>
<dbReference type="Proteomes" id="UP001142055">
    <property type="component" value="Chromosome 1"/>
</dbReference>
<accession>A0A9Q0MG97</accession>
<dbReference type="Gene3D" id="3.15.10.50">
    <property type="match status" value="1"/>
</dbReference>
<dbReference type="InterPro" id="IPR010562">
    <property type="entry name" value="Haemolymph_juvenile_hormone-bd"/>
</dbReference>
<keyword evidence="3" id="KW-1185">Reference proteome</keyword>
<feature type="chain" id="PRO_5040513490" evidence="1">
    <location>
        <begin position="20"/>
        <end position="510"/>
    </location>
</feature>
<dbReference type="Pfam" id="PF16984">
    <property type="entry name" value="Grp7_allergen"/>
    <property type="match status" value="1"/>
</dbReference>
<dbReference type="PANTHER" id="PTHR11008:SF9">
    <property type="entry name" value="PROTEIN TAKEOUT-LIKE PROTEIN"/>
    <property type="match status" value="1"/>
</dbReference>
<dbReference type="InterPro" id="IPR020234">
    <property type="entry name" value="Mite_allergen_group-7"/>
</dbReference>
<evidence type="ECO:0000313" key="3">
    <source>
        <dbReference type="Proteomes" id="UP001142055"/>
    </source>
</evidence>
<keyword evidence="1" id="KW-0732">Signal</keyword>
<dbReference type="EMBL" id="JAPWDV010000001">
    <property type="protein sequence ID" value="KAJ6224989.1"/>
    <property type="molecule type" value="Genomic_DNA"/>
</dbReference>
<reference evidence="2" key="1">
    <citation type="submission" date="2022-12" db="EMBL/GenBank/DDBJ databases">
        <title>Genome assemblies of Blomia tropicalis.</title>
        <authorList>
            <person name="Cui Y."/>
        </authorList>
    </citation>
    <scope>NUCLEOTIDE SEQUENCE</scope>
    <source>
        <tissue evidence="2">Adult mites</tissue>
    </source>
</reference>
<gene>
    <name evidence="2" type="ORF">RDWZM_003534</name>
</gene>
<dbReference type="AlphaFoldDB" id="A0A9Q0MG97"/>
<name>A0A9Q0MG97_BLOTA</name>
<feature type="signal peptide" evidence="1">
    <location>
        <begin position="1"/>
        <end position="19"/>
    </location>
</feature>
<organism evidence="2 3">
    <name type="scientific">Blomia tropicalis</name>
    <name type="common">Mite</name>
    <dbReference type="NCBI Taxonomy" id="40697"/>
    <lineage>
        <taxon>Eukaryota</taxon>
        <taxon>Metazoa</taxon>
        <taxon>Ecdysozoa</taxon>
        <taxon>Arthropoda</taxon>
        <taxon>Chelicerata</taxon>
        <taxon>Arachnida</taxon>
        <taxon>Acari</taxon>
        <taxon>Acariformes</taxon>
        <taxon>Sarcoptiformes</taxon>
        <taxon>Astigmata</taxon>
        <taxon>Glycyphagoidea</taxon>
        <taxon>Echimyopodidae</taxon>
        <taxon>Blomia</taxon>
    </lineage>
</organism>
<evidence type="ECO:0000256" key="1">
    <source>
        <dbReference type="SAM" id="SignalP"/>
    </source>
</evidence>
<dbReference type="InterPro" id="IPR038602">
    <property type="entry name" value="Mite_allergen_7_sf"/>
</dbReference>
<evidence type="ECO:0000313" key="2">
    <source>
        <dbReference type="EMBL" id="KAJ6224989.1"/>
    </source>
</evidence>
<sequence length="510" mass="56314">MYKLLSSIVIVALMQNVLGQNEPGTTTISTPFKDQSIEPITSNDGNNGTIITTTTTTAASAAATAIASVPYSKSREHISEEELNKLATILKVNQKKIPTFKKFGRKINSLIDRVNANDGKLRPELLVQELLPDPLPVKDIEIESNSFFSSYEGKFTNVLLHGISGIKITSIKANVGKFTAKIAINVPNVYLTGNYKLDGSVTLISVAGEGNFRMNISDIEIDAFGNLNRTIDLETGKDVLQIGNIDIDVSPGDMDLQFENLSVLDSENLATTIVDTMSGLIFSQVKYSVLEKTSNKIRARINERLRVIPIDILEGTRSETLFDDLLHLVTKRIGTKIEPLRLPFFSRNFAARMLILNVNASINIHEGKLYGLTTFARTGDIFITYEDDMATIEADVGFRNLTGSYDWSLQVLGRGPSGSASLAIRKIAAYMRIKQELKRGSVPKLEQFRVEEIDHVWMDMNGLGVWDHLLELVVNTVSNVFRVTIANLIASTVTKVIQEELDGAKISFIP</sequence>
<dbReference type="Pfam" id="PF06585">
    <property type="entry name" value="JHBP"/>
    <property type="match status" value="1"/>
</dbReference>
<dbReference type="PANTHER" id="PTHR11008">
    <property type="entry name" value="PROTEIN TAKEOUT-LIKE PROTEIN"/>
    <property type="match status" value="1"/>
</dbReference>
<dbReference type="OMA" id="VPDMKHS"/>
<dbReference type="Gene3D" id="3.15.10.30">
    <property type="entry name" value="Haemolymph juvenile hormone binding protein"/>
    <property type="match status" value="1"/>
</dbReference>
<protein>
    <submittedName>
        <fullName evidence="2">Uncharacterized protein</fullName>
    </submittedName>
</protein>
<comment type="caution">
    <text evidence="2">The sequence shown here is derived from an EMBL/GenBank/DDBJ whole genome shotgun (WGS) entry which is preliminary data.</text>
</comment>
<dbReference type="SMART" id="SM00700">
    <property type="entry name" value="JHBP"/>
    <property type="match status" value="1"/>
</dbReference>
<dbReference type="InterPro" id="IPR038606">
    <property type="entry name" value="To_sf"/>
</dbReference>